<reference evidence="1" key="1">
    <citation type="submission" date="2020-06" db="EMBL/GenBank/DDBJ databases">
        <title>WGS assembly of Ceratodon purpureus strain R40.</title>
        <authorList>
            <person name="Carey S.B."/>
            <person name="Jenkins J."/>
            <person name="Shu S."/>
            <person name="Lovell J.T."/>
            <person name="Sreedasyam A."/>
            <person name="Maumus F."/>
            <person name="Tiley G.P."/>
            <person name="Fernandez-Pozo N."/>
            <person name="Barry K."/>
            <person name="Chen C."/>
            <person name="Wang M."/>
            <person name="Lipzen A."/>
            <person name="Daum C."/>
            <person name="Saski C.A."/>
            <person name="Payton A.C."/>
            <person name="Mcbreen J.C."/>
            <person name="Conrad R.E."/>
            <person name="Kollar L.M."/>
            <person name="Olsson S."/>
            <person name="Huttunen S."/>
            <person name="Landis J.B."/>
            <person name="Wickett N.J."/>
            <person name="Johnson M.G."/>
            <person name="Rensing S.A."/>
            <person name="Grimwood J."/>
            <person name="Schmutz J."/>
            <person name="Mcdaniel S.F."/>
        </authorList>
    </citation>
    <scope>NUCLEOTIDE SEQUENCE</scope>
    <source>
        <strain evidence="1">R40</strain>
    </source>
</reference>
<dbReference type="Proteomes" id="UP000822688">
    <property type="component" value="Chromosome V"/>
</dbReference>
<accession>A0A8T0HNT2</accession>
<dbReference type="AlphaFoldDB" id="A0A8T0HNT2"/>
<gene>
    <name evidence="1" type="ORF">KC19_VG084000</name>
</gene>
<proteinExistence type="predicted"/>
<comment type="caution">
    <text evidence="1">The sequence shown here is derived from an EMBL/GenBank/DDBJ whole genome shotgun (WGS) entry which is preliminary data.</text>
</comment>
<evidence type="ECO:0000313" key="1">
    <source>
        <dbReference type="EMBL" id="KAG0572313.1"/>
    </source>
</evidence>
<name>A0A8T0HNT2_CERPU</name>
<keyword evidence="2" id="KW-1185">Reference proteome</keyword>
<protein>
    <submittedName>
        <fullName evidence="1">Uncharacterized protein</fullName>
    </submittedName>
</protein>
<organism evidence="1 2">
    <name type="scientific">Ceratodon purpureus</name>
    <name type="common">Fire moss</name>
    <name type="synonym">Dicranum purpureum</name>
    <dbReference type="NCBI Taxonomy" id="3225"/>
    <lineage>
        <taxon>Eukaryota</taxon>
        <taxon>Viridiplantae</taxon>
        <taxon>Streptophyta</taxon>
        <taxon>Embryophyta</taxon>
        <taxon>Bryophyta</taxon>
        <taxon>Bryophytina</taxon>
        <taxon>Bryopsida</taxon>
        <taxon>Dicranidae</taxon>
        <taxon>Pseudoditrichales</taxon>
        <taxon>Ditrichaceae</taxon>
        <taxon>Ceratodon</taxon>
    </lineage>
</organism>
<dbReference type="EMBL" id="CM026426">
    <property type="protein sequence ID" value="KAG0572313.1"/>
    <property type="molecule type" value="Genomic_DNA"/>
</dbReference>
<evidence type="ECO:0000313" key="2">
    <source>
        <dbReference type="Proteomes" id="UP000822688"/>
    </source>
</evidence>
<sequence length="99" mass="11213">MEWRRVGGLQPTPTLLRGSEQTVLHTKHVPVVHFKICLNFLYLCEASESEYKVLHVDTAIVQMYYIPNTGPCGVLESYGMLQFCGGGVTKEMDVYRALF</sequence>